<keyword evidence="6" id="KW-1185">Reference proteome</keyword>
<name>A0A3A1XZD8_9GAMM</name>
<dbReference type="CDD" id="cd17262">
    <property type="entry name" value="RMtype1_S_Aco12261I-TRD2-CR2"/>
    <property type="match status" value="1"/>
</dbReference>
<evidence type="ECO:0000256" key="2">
    <source>
        <dbReference type="ARBA" id="ARBA00022747"/>
    </source>
</evidence>
<dbReference type="Gene3D" id="3.90.220.20">
    <property type="entry name" value="DNA methylase specificity domains"/>
    <property type="match status" value="2"/>
</dbReference>
<keyword evidence="2" id="KW-0680">Restriction system</keyword>
<evidence type="ECO:0000313" key="6">
    <source>
        <dbReference type="Proteomes" id="UP000265691"/>
    </source>
</evidence>
<dbReference type="Gene3D" id="1.10.287.1120">
    <property type="entry name" value="Bipartite methylase S protein"/>
    <property type="match status" value="1"/>
</dbReference>
<organism evidence="5 6">
    <name type="scientific">Psittacicella hinzii</name>
    <dbReference type="NCBI Taxonomy" id="2028575"/>
    <lineage>
        <taxon>Bacteria</taxon>
        <taxon>Pseudomonadati</taxon>
        <taxon>Pseudomonadota</taxon>
        <taxon>Gammaproteobacteria</taxon>
        <taxon>Pasteurellales</taxon>
        <taxon>Psittacicellaceae</taxon>
        <taxon>Psittacicella</taxon>
    </lineage>
</organism>
<comment type="similarity">
    <text evidence="1">Belongs to the type-I restriction system S methylase family.</text>
</comment>
<dbReference type="GO" id="GO:0009307">
    <property type="term" value="P:DNA restriction-modification system"/>
    <property type="evidence" value="ECO:0007669"/>
    <property type="project" value="UniProtKB-KW"/>
</dbReference>
<evidence type="ECO:0000256" key="1">
    <source>
        <dbReference type="ARBA" id="ARBA00010923"/>
    </source>
</evidence>
<dbReference type="InterPro" id="IPR044946">
    <property type="entry name" value="Restrct_endonuc_typeI_TRD_sf"/>
</dbReference>
<dbReference type="OrthoDB" id="9798929at2"/>
<feature type="domain" description="Type I restriction modification DNA specificity" evidence="4">
    <location>
        <begin position="32"/>
        <end position="176"/>
    </location>
</feature>
<evidence type="ECO:0000313" key="5">
    <source>
        <dbReference type="EMBL" id="RIY31392.1"/>
    </source>
</evidence>
<dbReference type="EMBL" id="NRHC01000095">
    <property type="protein sequence ID" value="RIY31392.1"/>
    <property type="molecule type" value="Genomic_DNA"/>
</dbReference>
<dbReference type="SUPFAM" id="SSF116734">
    <property type="entry name" value="DNA methylase specificity domain"/>
    <property type="match status" value="2"/>
</dbReference>
<dbReference type="InterPro" id="IPR052021">
    <property type="entry name" value="Type-I_RS_S_subunit"/>
</dbReference>
<dbReference type="AlphaFoldDB" id="A0A3A1XZD8"/>
<evidence type="ECO:0000256" key="3">
    <source>
        <dbReference type="ARBA" id="ARBA00023125"/>
    </source>
</evidence>
<accession>A0A3A1XZD8</accession>
<protein>
    <recommendedName>
        <fullName evidence="4">Type I restriction modification DNA specificity domain-containing protein</fullName>
    </recommendedName>
</protein>
<dbReference type="GO" id="GO:0003677">
    <property type="term" value="F:DNA binding"/>
    <property type="evidence" value="ECO:0007669"/>
    <property type="project" value="UniProtKB-KW"/>
</dbReference>
<comment type="caution">
    <text evidence="5">The sequence shown here is derived from an EMBL/GenBank/DDBJ whole genome shotgun (WGS) entry which is preliminary data.</text>
</comment>
<feature type="domain" description="Type I restriction modification DNA specificity" evidence="4">
    <location>
        <begin position="221"/>
        <end position="377"/>
    </location>
</feature>
<evidence type="ECO:0000259" key="4">
    <source>
        <dbReference type="Pfam" id="PF01420"/>
    </source>
</evidence>
<dbReference type="InterPro" id="IPR000055">
    <property type="entry name" value="Restrct_endonuc_typeI_TRD"/>
</dbReference>
<dbReference type="Pfam" id="PF01420">
    <property type="entry name" value="Methylase_S"/>
    <property type="match status" value="2"/>
</dbReference>
<keyword evidence="3" id="KW-0238">DNA-binding</keyword>
<proteinExistence type="inferred from homology"/>
<dbReference type="PANTHER" id="PTHR30408">
    <property type="entry name" value="TYPE-1 RESTRICTION ENZYME ECOKI SPECIFICITY PROTEIN"/>
    <property type="match status" value="1"/>
</dbReference>
<reference evidence="5 6" key="1">
    <citation type="submission" date="2017-08" db="EMBL/GenBank/DDBJ databases">
        <title>Reclassification of Bisgaard taxon 37 and 44.</title>
        <authorList>
            <person name="Christensen H."/>
        </authorList>
    </citation>
    <scope>NUCLEOTIDE SEQUENCE [LARGE SCALE GENOMIC DNA]</scope>
    <source>
        <strain evidence="5 6">B96_3</strain>
    </source>
</reference>
<gene>
    <name evidence="5" type="ORF">CKF54_06725</name>
</gene>
<dbReference type="PANTHER" id="PTHR30408:SF12">
    <property type="entry name" value="TYPE I RESTRICTION ENZYME MJAVIII SPECIFICITY SUBUNIT"/>
    <property type="match status" value="1"/>
</dbReference>
<dbReference type="Proteomes" id="UP000265691">
    <property type="component" value="Unassembled WGS sequence"/>
</dbReference>
<dbReference type="RefSeq" id="WP_119525594.1">
    <property type="nucleotide sequence ID" value="NZ_NRHC01000095.1"/>
</dbReference>
<sequence>MQKLPRLSFTNNTTPYTETTLEQVVDFRVRSKELPVDKDGKYQIVTIKAIGKDNRVVAFKKHTNNTQDLLQTGDIVMVLYGYCGRSAVVTASDTYALNLRVSLLRVKDQKQVNPYYLQAYLQRHESKKIINVMAQGTAQSFLTVKSLKTFPVKLADITEQNKIGNLFKDLDDLIASATAAYKNTRKMRKGLVRQMFNFVDGLPSLRFPEFTQEQSKRKQKQKWQTKTVAELVTFYNNKRVPITAKHRVKGETPYHGANGIKDYVQGYTHDGENILIAEDAANDLNDYPIRLTQGKIWVNNHAHVMRAKEKLTENMYLISHLRSFHYQAICVGTTRSKLNKGILENLEIHLPPTYEEQLKIAKLFRDIDKLLEAQTKRIEYLRTLRKGLIQNLFI</sequence>